<evidence type="ECO:0000313" key="3">
    <source>
        <dbReference type="Proteomes" id="UP000595897"/>
    </source>
</evidence>
<evidence type="ECO:0000313" key="2">
    <source>
        <dbReference type="EMBL" id="BCN30324.1"/>
    </source>
</evidence>
<dbReference type="Pfam" id="PF04324">
    <property type="entry name" value="Fer2_BFD"/>
    <property type="match status" value="1"/>
</dbReference>
<protein>
    <recommendedName>
        <fullName evidence="1">BFD-like [2Fe-2S]-binding domain-containing protein</fullName>
    </recommendedName>
</protein>
<dbReference type="EMBL" id="AP024169">
    <property type="protein sequence ID" value="BCN30324.1"/>
    <property type="molecule type" value="Genomic_DNA"/>
</dbReference>
<organism evidence="2 3">
    <name type="scientific">Anaeromicropila herbilytica</name>
    <dbReference type="NCBI Taxonomy" id="2785025"/>
    <lineage>
        <taxon>Bacteria</taxon>
        <taxon>Bacillati</taxon>
        <taxon>Bacillota</taxon>
        <taxon>Clostridia</taxon>
        <taxon>Lachnospirales</taxon>
        <taxon>Lachnospiraceae</taxon>
        <taxon>Anaeromicropila</taxon>
    </lineage>
</organism>
<evidence type="ECO:0000259" key="1">
    <source>
        <dbReference type="Pfam" id="PF04324"/>
    </source>
</evidence>
<gene>
    <name evidence="2" type="ORF">bsdtb5_16190</name>
</gene>
<dbReference type="Gene3D" id="1.10.10.1100">
    <property type="entry name" value="BFD-like [2Fe-2S]-binding domain"/>
    <property type="match status" value="1"/>
</dbReference>
<name>A0A7R7EK96_9FIRM</name>
<dbReference type="InterPro" id="IPR007419">
    <property type="entry name" value="BFD-like_2Fe2S-bd_dom"/>
</dbReference>
<accession>A0A7R7EK96</accession>
<dbReference type="Proteomes" id="UP000595897">
    <property type="component" value="Chromosome"/>
</dbReference>
<dbReference type="InterPro" id="IPR041854">
    <property type="entry name" value="BFD-like_2Fe2S-bd_dom_sf"/>
</dbReference>
<dbReference type="KEGG" id="ahb:bsdtb5_16190"/>
<keyword evidence="3" id="KW-1185">Reference proteome</keyword>
<reference evidence="2 3" key="1">
    <citation type="submission" date="2020-11" db="EMBL/GenBank/DDBJ databases">
        <title>Draft genome sequencing of a Lachnospiraceae strain isolated from anoxic soil subjected to BSD treatment.</title>
        <authorList>
            <person name="Uek A."/>
            <person name="Tonouchi A."/>
        </authorList>
    </citation>
    <scope>NUCLEOTIDE SEQUENCE [LARGE SCALE GENOMIC DNA]</scope>
    <source>
        <strain evidence="2 3">TB5</strain>
    </source>
</reference>
<proteinExistence type="predicted"/>
<sequence length="58" mass="6273">MNMDKIVCNCMNVTVQDVKDAIDKGASNLEEVKEVTGAATVCGACEEYLTSVVDEFLK</sequence>
<feature type="domain" description="BFD-like [2Fe-2S]-binding" evidence="1">
    <location>
        <begin position="6"/>
        <end position="54"/>
    </location>
</feature>
<dbReference type="AlphaFoldDB" id="A0A7R7EK96"/>